<dbReference type="Pfam" id="PF05014">
    <property type="entry name" value="Nuc_deoxyrib_tr"/>
    <property type="match status" value="1"/>
</dbReference>
<proteinExistence type="predicted"/>
<comment type="caution">
    <text evidence="1">The sequence shown here is derived from an EMBL/GenBank/DDBJ whole genome shotgun (WGS) entry which is preliminary data.</text>
</comment>
<dbReference type="PANTHER" id="PTHR15364:SF0">
    <property type="entry name" value="2'-DEOXYNUCLEOSIDE 5'-PHOSPHATE N-HYDROLASE 1"/>
    <property type="match status" value="1"/>
</dbReference>
<dbReference type="GO" id="GO:0009159">
    <property type="term" value="P:deoxyribonucleoside monophosphate catabolic process"/>
    <property type="evidence" value="ECO:0007669"/>
    <property type="project" value="TreeGrafter"/>
</dbReference>
<dbReference type="Gene3D" id="3.40.50.450">
    <property type="match status" value="1"/>
</dbReference>
<dbReference type="PANTHER" id="PTHR15364">
    <property type="entry name" value="2'-DEOXYNUCLEOSIDE 5'-PHOSPHATE N-HYDROLASE 1"/>
    <property type="match status" value="1"/>
</dbReference>
<keyword evidence="2" id="KW-1185">Reference proteome</keyword>
<dbReference type="OrthoDB" id="1691394at2"/>
<evidence type="ECO:0000313" key="1">
    <source>
        <dbReference type="EMBL" id="EKU92977.1"/>
    </source>
</evidence>
<dbReference type="HOGENOM" id="CLU_1641151_0_0_9"/>
<accession>K9EQ00</accession>
<evidence type="ECO:0000313" key="2">
    <source>
        <dbReference type="Proteomes" id="UP000009875"/>
    </source>
</evidence>
<dbReference type="InterPro" id="IPR051239">
    <property type="entry name" value="2'-dNMP_N-hydrolase"/>
</dbReference>
<dbReference type="PATRIC" id="fig|883081.3.peg.1460"/>
<evidence type="ECO:0008006" key="3">
    <source>
        <dbReference type="Google" id="ProtNLM"/>
    </source>
</evidence>
<dbReference type="InterPro" id="IPR007710">
    <property type="entry name" value="Nucleoside_deoxyribTrfase"/>
</dbReference>
<dbReference type="eggNOG" id="COG3613">
    <property type="taxonomic scope" value="Bacteria"/>
</dbReference>
<reference evidence="1 2" key="1">
    <citation type="submission" date="2012-09" db="EMBL/GenBank/DDBJ databases">
        <title>The Genome Sequence of Alloiococcus otitis ATCC 51267.</title>
        <authorList>
            <consortium name="The Broad Institute Genome Sequencing Platform"/>
            <person name="Earl A."/>
            <person name="Ward D."/>
            <person name="Feldgarden M."/>
            <person name="Gevers D."/>
            <person name="Huys G."/>
            <person name="Walker B."/>
            <person name="Young S.K."/>
            <person name="Zeng Q."/>
            <person name="Gargeya S."/>
            <person name="Fitzgerald M."/>
            <person name="Haas B."/>
            <person name="Abouelleil A."/>
            <person name="Alvarado L."/>
            <person name="Arachchi H.M."/>
            <person name="Berlin A.M."/>
            <person name="Chapman S.B."/>
            <person name="Goldberg J."/>
            <person name="Griggs A."/>
            <person name="Gujja S."/>
            <person name="Hansen M."/>
            <person name="Howarth C."/>
            <person name="Imamovic A."/>
            <person name="Larimer J."/>
            <person name="McCowen C."/>
            <person name="Montmayeur A."/>
            <person name="Murphy C."/>
            <person name="Neiman D."/>
            <person name="Pearson M."/>
            <person name="Priest M."/>
            <person name="Roberts A."/>
            <person name="Saif S."/>
            <person name="Shea T."/>
            <person name="Sisk P."/>
            <person name="Sykes S."/>
            <person name="Wortman J."/>
            <person name="Nusbaum C."/>
            <person name="Birren B."/>
        </authorList>
    </citation>
    <scope>NUCLEOTIDE SEQUENCE [LARGE SCALE GENOMIC DNA]</scope>
    <source>
        <strain evidence="1 2">ATCC 51267</strain>
    </source>
</reference>
<gene>
    <name evidence="1" type="ORF">HMPREF9698_01283</name>
</gene>
<organism evidence="1 2">
    <name type="scientific">Alloiococcus otitis ATCC 51267</name>
    <dbReference type="NCBI Taxonomy" id="883081"/>
    <lineage>
        <taxon>Bacteria</taxon>
        <taxon>Bacillati</taxon>
        <taxon>Bacillota</taxon>
        <taxon>Bacilli</taxon>
        <taxon>Lactobacillales</taxon>
        <taxon>Carnobacteriaceae</taxon>
        <taxon>Alloiococcus</taxon>
    </lineage>
</organism>
<protein>
    <recommendedName>
        <fullName evidence="3">Nucleoside 2-deoxyribosyltransferase</fullName>
    </recommendedName>
</protein>
<dbReference type="GO" id="GO:0070694">
    <property type="term" value="F:5-hydroxymethyl-dUMP N-hydrolase activity"/>
    <property type="evidence" value="ECO:0007669"/>
    <property type="project" value="TreeGrafter"/>
</dbReference>
<dbReference type="EMBL" id="AGXA01000029">
    <property type="protein sequence ID" value="EKU92977.1"/>
    <property type="molecule type" value="Genomic_DNA"/>
</dbReference>
<dbReference type="STRING" id="883081.HMPREF9698_01283"/>
<sequence>MTKKIYFAAPLFTEMETRYNRYVVDLIRDKYGDQVEIYLPQENETINDKTQFADSLAIAQGDNAELEEADILIAILDGVTPDSGLSAEIGYFYSFNRPILAIYSDSRQGTHGNQAKIEALDEIAESQFSYINLYTVGLVKLRGQIYPSAQDLVDNLASFLGK</sequence>
<dbReference type="RefSeq" id="WP_003778916.1">
    <property type="nucleotide sequence ID" value="NZ_JH992961.1"/>
</dbReference>
<dbReference type="Proteomes" id="UP000009875">
    <property type="component" value="Unassembled WGS sequence"/>
</dbReference>
<dbReference type="SUPFAM" id="SSF52309">
    <property type="entry name" value="N-(deoxy)ribosyltransferase-like"/>
    <property type="match status" value="1"/>
</dbReference>
<dbReference type="AlphaFoldDB" id="K9EQ00"/>
<name>K9EQ00_9LACT</name>